<name>A0A0A8Y3L4_ARUDO</name>
<organism evidence="1">
    <name type="scientific">Arundo donax</name>
    <name type="common">Giant reed</name>
    <name type="synonym">Donax arundinaceus</name>
    <dbReference type="NCBI Taxonomy" id="35708"/>
    <lineage>
        <taxon>Eukaryota</taxon>
        <taxon>Viridiplantae</taxon>
        <taxon>Streptophyta</taxon>
        <taxon>Embryophyta</taxon>
        <taxon>Tracheophyta</taxon>
        <taxon>Spermatophyta</taxon>
        <taxon>Magnoliopsida</taxon>
        <taxon>Liliopsida</taxon>
        <taxon>Poales</taxon>
        <taxon>Poaceae</taxon>
        <taxon>PACMAD clade</taxon>
        <taxon>Arundinoideae</taxon>
        <taxon>Arundineae</taxon>
        <taxon>Arundo</taxon>
    </lineage>
</organism>
<reference evidence="1" key="2">
    <citation type="journal article" date="2015" name="Data Brief">
        <title>Shoot transcriptome of the giant reed, Arundo donax.</title>
        <authorList>
            <person name="Barrero R.A."/>
            <person name="Guerrero F.D."/>
            <person name="Moolhuijzen P."/>
            <person name="Goolsby J.A."/>
            <person name="Tidwell J."/>
            <person name="Bellgard S.E."/>
            <person name="Bellgard M.I."/>
        </authorList>
    </citation>
    <scope>NUCLEOTIDE SEQUENCE</scope>
    <source>
        <tissue evidence="1">Shoot tissue taken approximately 20 cm above the soil surface</tissue>
    </source>
</reference>
<protein>
    <submittedName>
        <fullName evidence="1">Uncharacterized protein</fullName>
    </submittedName>
</protein>
<proteinExistence type="predicted"/>
<sequence>MTEEQSRIPVLVVAKMAIEQV</sequence>
<evidence type="ECO:0000313" key="1">
    <source>
        <dbReference type="EMBL" id="JAD20414.1"/>
    </source>
</evidence>
<dbReference type="AlphaFoldDB" id="A0A0A8Y3L4"/>
<dbReference type="EMBL" id="GBRH01277481">
    <property type="protein sequence ID" value="JAD20414.1"/>
    <property type="molecule type" value="Transcribed_RNA"/>
</dbReference>
<reference evidence="1" key="1">
    <citation type="submission" date="2014-09" db="EMBL/GenBank/DDBJ databases">
        <authorList>
            <person name="Magalhaes I.L.F."/>
            <person name="Oliveira U."/>
            <person name="Santos F.R."/>
            <person name="Vidigal T.H.D.A."/>
            <person name="Brescovit A.D."/>
            <person name="Santos A.J."/>
        </authorList>
    </citation>
    <scope>NUCLEOTIDE SEQUENCE</scope>
    <source>
        <tissue evidence="1">Shoot tissue taken approximately 20 cm above the soil surface</tissue>
    </source>
</reference>
<accession>A0A0A8Y3L4</accession>